<comment type="subcellular location">
    <subcellularLocation>
        <location evidence="2">Cell membrane</location>
        <topology evidence="2">Multi-pass membrane protein</topology>
    </subcellularLocation>
</comment>
<dbReference type="CDD" id="cd00082">
    <property type="entry name" value="HisKA"/>
    <property type="match status" value="1"/>
</dbReference>
<dbReference type="SMART" id="SM00448">
    <property type="entry name" value="REC"/>
    <property type="match status" value="1"/>
</dbReference>
<dbReference type="PROSITE" id="PS50894">
    <property type="entry name" value="HPT"/>
    <property type="match status" value="1"/>
</dbReference>
<dbReference type="PANTHER" id="PTHR45339:SF3">
    <property type="entry name" value="HISTIDINE KINASE"/>
    <property type="match status" value="1"/>
</dbReference>
<evidence type="ECO:0000259" key="13">
    <source>
        <dbReference type="PROSITE" id="PS50109"/>
    </source>
</evidence>
<dbReference type="InterPro" id="IPR003661">
    <property type="entry name" value="HisK_dim/P_dom"/>
</dbReference>
<evidence type="ECO:0000256" key="10">
    <source>
        <dbReference type="PROSITE-ProRule" id="PRU00110"/>
    </source>
</evidence>
<dbReference type="SMART" id="SM00387">
    <property type="entry name" value="HATPase_c"/>
    <property type="match status" value="1"/>
</dbReference>
<keyword evidence="7 12" id="KW-1133">Transmembrane helix</keyword>
<feature type="domain" description="Response regulatory" evidence="14">
    <location>
        <begin position="606"/>
        <end position="723"/>
    </location>
</feature>
<evidence type="ECO:0000313" key="16">
    <source>
        <dbReference type="EMBL" id="RAI42048.1"/>
    </source>
</evidence>
<dbReference type="Pfam" id="PF01627">
    <property type="entry name" value="Hpt"/>
    <property type="match status" value="1"/>
</dbReference>
<name>A0A327L2Z3_9BRAD</name>
<dbReference type="CDD" id="cd16922">
    <property type="entry name" value="HATPase_EvgS-ArcB-TorS-like"/>
    <property type="match status" value="1"/>
</dbReference>
<dbReference type="PRINTS" id="PR00344">
    <property type="entry name" value="BCTRLSENSOR"/>
</dbReference>
<evidence type="ECO:0000256" key="3">
    <source>
        <dbReference type="ARBA" id="ARBA00012438"/>
    </source>
</evidence>
<feature type="modified residue" description="Phosphohistidine" evidence="10">
    <location>
        <position position="799"/>
    </location>
</feature>
<feature type="domain" description="Histidine kinase" evidence="13">
    <location>
        <begin position="355"/>
        <end position="576"/>
    </location>
</feature>
<dbReference type="InterPro" id="IPR036097">
    <property type="entry name" value="HisK_dim/P_sf"/>
</dbReference>
<dbReference type="OrthoDB" id="9813151at2"/>
<evidence type="ECO:0000256" key="6">
    <source>
        <dbReference type="ARBA" id="ARBA00022692"/>
    </source>
</evidence>
<dbReference type="PROSITE" id="PS50110">
    <property type="entry name" value="RESPONSE_REGULATORY"/>
    <property type="match status" value="1"/>
</dbReference>
<dbReference type="Proteomes" id="UP000248863">
    <property type="component" value="Unassembled WGS sequence"/>
</dbReference>
<evidence type="ECO:0000256" key="12">
    <source>
        <dbReference type="SAM" id="Phobius"/>
    </source>
</evidence>
<comment type="caution">
    <text evidence="16">The sequence shown here is derived from an EMBL/GenBank/DDBJ whole genome shotgun (WGS) entry which is preliminary data.</text>
</comment>
<evidence type="ECO:0000256" key="8">
    <source>
        <dbReference type="ARBA" id="ARBA00023012"/>
    </source>
</evidence>
<dbReference type="InterPro" id="IPR036890">
    <property type="entry name" value="HATPase_C_sf"/>
</dbReference>
<evidence type="ECO:0000256" key="9">
    <source>
        <dbReference type="ARBA" id="ARBA00023136"/>
    </source>
</evidence>
<proteinExistence type="predicted"/>
<dbReference type="InterPro" id="IPR033479">
    <property type="entry name" value="dCache_1"/>
</dbReference>
<dbReference type="EMBL" id="NPEU01000005">
    <property type="protein sequence ID" value="RAI42048.1"/>
    <property type="molecule type" value="Genomic_DNA"/>
</dbReference>
<feature type="domain" description="HPt" evidence="15">
    <location>
        <begin position="761"/>
        <end position="861"/>
    </location>
</feature>
<dbReference type="InterPro" id="IPR003594">
    <property type="entry name" value="HATPase_dom"/>
</dbReference>
<keyword evidence="17" id="KW-1185">Reference proteome</keyword>
<organism evidence="16 17">
    <name type="scientific">Rhodoplanes elegans</name>
    <dbReference type="NCBI Taxonomy" id="29408"/>
    <lineage>
        <taxon>Bacteria</taxon>
        <taxon>Pseudomonadati</taxon>
        <taxon>Pseudomonadota</taxon>
        <taxon>Alphaproteobacteria</taxon>
        <taxon>Hyphomicrobiales</taxon>
        <taxon>Nitrobacteraceae</taxon>
        <taxon>Rhodoplanes</taxon>
    </lineage>
</organism>
<dbReference type="SUPFAM" id="SSF47384">
    <property type="entry name" value="Homodimeric domain of signal transducing histidine kinase"/>
    <property type="match status" value="1"/>
</dbReference>
<dbReference type="InterPro" id="IPR005467">
    <property type="entry name" value="His_kinase_dom"/>
</dbReference>
<keyword evidence="6 12" id="KW-0812">Transmembrane</keyword>
<dbReference type="InterPro" id="IPR036641">
    <property type="entry name" value="HPT_dom_sf"/>
</dbReference>
<dbReference type="InterPro" id="IPR008207">
    <property type="entry name" value="Sig_transdc_His_kin_Hpt_dom"/>
</dbReference>
<dbReference type="InterPro" id="IPR001789">
    <property type="entry name" value="Sig_transdc_resp-reg_receiver"/>
</dbReference>
<sequence>MLATARRHPKPILLIVAFAMVIVAFFAAVNWVVVASLRESALRSAESSGVRRSILLAEQADRAIQAVDFVLLSLIEQIARVGVADAASYAGRMGNRDVHLLLQEKSRHMPQVDALTMVNAEGRLINFSRYWPIPDVDVSDRDYFKALKEDRSGQPFVSKPVQNRGDGTWNIYVVRRVNGPQGQFIGLVLGAMAVSYFDEVYASVLTGKGAGIGLFRLDGTPLVRLPRKDGSETTLPFELSGTRLNTVTREFGNDGVLRAKITRELRNFPLAIMVTQTEDSAVASWQGITNLLFVSILVCGTLVLITAAAIAFWYLAKERALEAGHAQAAAEAELLRQKEKAAAEANHAKSAFLATMSHEIRTPMNALVGLSSTLLDSKLDPDQRAAVVAMQDAGDNLLRILNDILDFSKLEAGKFTFESLPFSPHILADHVRSVIASSAAAKGLDIEFEIFTDVPAALLGDAGRIRQVLLNLLSNAIKFTRRGSIGVSVRLVARCEKIATVEWAVTDTGTGIDRDRLPKLFDDFAQADNTISRRFGGTGLGLAICKRIVEQMAGKIAVASELGRGTTFRFTLDLPLADDVPIEQNTSPAIIANLHQALARHGRRWAVLLAEDNTINQMVVVKMLGEFDLQVDMAADGCEAVRLVSQSAYDVVLMDVCMPEMDGLQATRIIRERGGRFAELPIIALTANAFADDMAACRAAGMTDFVAKPLRKRALVEALLRAVAGKNMKSACGQTLQSPGKLHAEPVWDSSAFANLCEEIGGDGADEALGMFFQETESRLARMRCLSSPTGDSIEIEAHTLKGAAGTLGFRKLSALAQALESAARQPLTDEALQSHLAALDVAFAESIQANTETTNRIRSV</sequence>
<dbReference type="FunFam" id="3.30.565.10:FF:000010">
    <property type="entry name" value="Sensor histidine kinase RcsC"/>
    <property type="match status" value="1"/>
</dbReference>
<dbReference type="Pfam" id="PF02743">
    <property type="entry name" value="dCache_1"/>
    <property type="match status" value="1"/>
</dbReference>
<dbReference type="Gene3D" id="1.20.120.160">
    <property type="entry name" value="HPT domain"/>
    <property type="match status" value="1"/>
</dbReference>
<dbReference type="SUPFAM" id="SSF52172">
    <property type="entry name" value="CheY-like"/>
    <property type="match status" value="1"/>
</dbReference>
<keyword evidence="5 11" id="KW-0597">Phosphoprotein</keyword>
<dbReference type="PROSITE" id="PS50109">
    <property type="entry name" value="HIS_KIN"/>
    <property type="match status" value="1"/>
</dbReference>
<dbReference type="InterPro" id="IPR004358">
    <property type="entry name" value="Sig_transdc_His_kin-like_C"/>
</dbReference>
<keyword evidence="4" id="KW-1003">Cell membrane</keyword>
<dbReference type="Pfam" id="PF00512">
    <property type="entry name" value="HisKA"/>
    <property type="match status" value="1"/>
</dbReference>
<dbReference type="CDD" id="cd12915">
    <property type="entry name" value="PDC2_DGC_like"/>
    <property type="match status" value="1"/>
</dbReference>
<gene>
    <name evidence="16" type="ORF">CH338_01145</name>
</gene>
<dbReference type="RefSeq" id="WP_111355204.1">
    <property type="nucleotide sequence ID" value="NZ_NHSK01000076.1"/>
</dbReference>
<dbReference type="PANTHER" id="PTHR45339">
    <property type="entry name" value="HYBRID SIGNAL TRANSDUCTION HISTIDINE KINASE J"/>
    <property type="match status" value="1"/>
</dbReference>
<evidence type="ECO:0000256" key="5">
    <source>
        <dbReference type="ARBA" id="ARBA00022553"/>
    </source>
</evidence>
<evidence type="ECO:0000256" key="4">
    <source>
        <dbReference type="ARBA" id="ARBA00022475"/>
    </source>
</evidence>
<dbReference type="CDD" id="cd12914">
    <property type="entry name" value="PDC1_DGC_like"/>
    <property type="match status" value="1"/>
</dbReference>
<dbReference type="InterPro" id="IPR011006">
    <property type="entry name" value="CheY-like_superfamily"/>
</dbReference>
<feature type="modified residue" description="4-aspartylphosphate" evidence="11">
    <location>
        <position position="655"/>
    </location>
</feature>
<dbReference type="GO" id="GO:0005886">
    <property type="term" value="C:plasma membrane"/>
    <property type="evidence" value="ECO:0007669"/>
    <property type="project" value="UniProtKB-SubCell"/>
</dbReference>
<dbReference type="SUPFAM" id="SSF55874">
    <property type="entry name" value="ATPase domain of HSP90 chaperone/DNA topoisomerase II/histidine kinase"/>
    <property type="match status" value="1"/>
</dbReference>
<dbReference type="Gene3D" id="3.30.450.20">
    <property type="entry name" value="PAS domain"/>
    <property type="match status" value="2"/>
</dbReference>
<accession>A0A327L2Z3</accession>
<evidence type="ECO:0000256" key="11">
    <source>
        <dbReference type="PROSITE-ProRule" id="PRU00169"/>
    </source>
</evidence>
<dbReference type="CDD" id="cd17546">
    <property type="entry name" value="REC_hyHK_CKI1_RcsC-like"/>
    <property type="match status" value="1"/>
</dbReference>
<evidence type="ECO:0000259" key="14">
    <source>
        <dbReference type="PROSITE" id="PS50110"/>
    </source>
</evidence>
<dbReference type="GO" id="GO:0000155">
    <property type="term" value="F:phosphorelay sensor kinase activity"/>
    <property type="evidence" value="ECO:0007669"/>
    <property type="project" value="InterPro"/>
</dbReference>
<feature type="transmembrane region" description="Helical" evidence="12">
    <location>
        <begin position="291"/>
        <end position="315"/>
    </location>
</feature>
<dbReference type="CDD" id="cd00088">
    <property type="entry name" value="HPT"/>
    <property type="match status" value="1"/>
</dbReference>
<protein>
    <recommendedName>
        <fullName evidence="3">histidine kinase</fullName>
        <ecNumber evidence="3">2.7.13.3</ecNumber>
    </recommendedName>
</protein>
<keyword evidence="8" id="KW-0902">Two-component regulatory system</keyword>
<dbReference type="Pfam" id="PF00072">
    <property type="entry name" value="Response_reg"/>
    <property type="match status" value="1"/>
</dbReference>
<evidence type="ECO:0000313" key="17">
    <source>
        <dbReference type="Proteomes" id="UP000248863"/>
    </source>
</evidence>
<comment type="catalytic activity">
    <reaction evidence="1">
        <text>ATP + protein L-histidine = ADP + protein N-phospho-L-histidine.</text>
        <dbReference type="EC" id="2.7.13.3"/>
    </reaction>
</comment>
<dbReference type="Gene3D" id="3.30.565.10">
    <property type="entry name" value="Histidine kinase-like ATPase, C-terminal domain"/>
    <property type="match status" value="1"/>
</dbReference>
<dbReference type="GO" id="GO:0005524">
    <property type="term" value="F:ATP binding"/>
    <property type="evidence" value="ECO:0007669"/>
    <property type="project" value="UniProtKB-KW"/>
</dbReference>
<dbReference type="SMART" id="SM00388">
    <property type="entry name" value="HisKA"/>
    <property type="match status" value="1"/>
</dbReference>
<feature type="transmembrane region" description="Helical" evidence="12">
    <location>
        <begin position="12"/>
        <end position="34"/>
    </location>
</feature>
<dbReference type="Gene3D" id="1.10.287.130">
    <property type="match status" value="1"/>
</dbReference>
<dbReference type="EC" id="2.7.13.3" evidence="3"/>
<evidence type="ECO:0000256" key="2">
    <source>
        <dbReference type="ARBA" id="ARBA00004651"/>
    </source>
</evidence>
<reference evidence="16 17" key="1">
    <citation type="submission" date="2017-07" db="EMBL/GenBank/DDBJ databases">
        <title>Draft Genome Sequences of Select Purple Nonsulfur Bacteria.</title>
        <authorList>
            <person name="Lasarre B."/>
            <person name="Mckinlay J.B."/>
        </authorList>
    </citation>
    <scope>NUCLEOTIDE SEQUENCE [LARGE SCALE GENOMIC DNA]</scope>
    <source>
        <strain evidence="16 17">DSM 11907</strain>
    </source>
</reference>
<evidence type="ECO:0000259" key="15">
    <source>
        <dbReference type="PROSITE" id="PS50894"/>
    </source>
</evidence>
<dbReference type="AlphaFoldDB" id="A0A327L2Z3"/>
<dbReference type="Gene3D" id="3.40.50.2300">
    <property type="match status" value="1"/>
</dbReference>
<dbReference type="SUPFAM" id="SSF47226">
    <property type="entry name" value="Histidine-containing phosphotransfer domain, HPT domain"/>
    <property type="match status" value="1"/>
</dbReference>
<evidence type="ECO:0000256" key="1">
    <source>
        <dbReference type="ARBA" id="ARBA00000085"/>
    </source>
</evidence>
<dbReference type="Pfam" id="PF02518">
    <property type="entry name" value="HATPase_c"/>
    <property type="match status" value="1"/>
</dbReference>
<keyword evidence="9 12" id="KW-0472">Membrane</keyword>
<evidence type="ECO:0000256" key="7">
    <source>
        <dbReference type="ARBA" id="ARBA00022989"/>
    </source>
</evidence>